<name>A0A1V8M9F2_9GAMM</name>
<organism evidence="11 12">
    <name type="scientific">Methyloprofundus sedimenti</name>
    <dbReference type="NCBI Taxonomy" id="1420851"/>
    <lineage>
        <taxon>Bacteria</taxon>
        <taxon>Pseudomonadati</taxon>
        <taxon>Pseudomonadota</taxon>
        <taxon>Gammaproteobacteria</taxon>
        <taxon>Methylococcales</taxon>
        <taxon>Methylococcaceae</taxon>
        <taxon>Methyloprofundus</taxon>
    </lineage>
</organism>
<keyword evidence="7" id="KW-0547">Nucleotide-binding</keyword>
<dbReference type="OrthoDB" id="9800307at2"/>
<dbReference type="InterPro" id="IPR003442">
    <property type="entry name" value="T6A_TsaE"/>
</dbReference>
<sequence length="144" mass="16225">MQFLLSTSAETEAFGAKLFHALPEKCVVFLNGNLGAGKTTLVRGFMRAAGHTSTVKSPTYNIVEEYKLNNRLFFHFDLYRLMDPEELEWIGINDYLQENSICFIEWPEKGEGYLGAADVILSLTTTENGHLLVIKKIPEGVEIH</sequence>
<dbReference type="PANTHER" id="PTHR33540">
    <property type="entry name" value="TRNA THREONYLCARBAMOYLADENOSINE BIOSYNTHESIS PROTEIN TSAE"/>
    <property type="match status" value="1"/>
</dbReference>
<dbReference type="PANTHER" id="PTHR33540:SF2">
    <property type="entry name" value="TRNA THREONYLCARBAMOYLADENOSINE BIOSYNTHESIS PROTEIN TSAE"/>
    <property type="match status" value="1"/>
</dbReference>
<evidence type="ECO:0000256" key="3">
    <source>
        <dbReference type="ARBA" id="ARBA00019010"/>
    </source>
</evidence>
<keyword evidence="9" id="KW-0460">Magnesium</keyword>
<evidence type="ECO:0000256" key="7">
    <source>
        <dbReference type="ARBA" id="ARBA00022741"/>
    </source>
</evidence>
<keyword evidence="6" id="KW-0479">Metal-binding</keyword>
<keyword evidence="5" id="KW-0819">tRNA processing</keyword>
<evidence type="ECO:0000256" key="6">
    <source>
        <dbReference type="ARBA" id="ARBA00022723"/>
    </source>
</evidence>
<dbReference type="NCBIfam" id="TIGR00150">
    <property type="entry name" value="T6A_YjeE"/>
    <property type="match status" value="1"/>
</dbReference>
<comment type="subcellular location">
    <subcellularLocation>
        <location evidence="1">Cytoplasm</location>
    </subcellularLocation>
</comment>
<reference evidence="11 12" key="1">
    <citation type="submission" date="2015-12" db="EMBL/GenBank/DDBJ databases">
        <authorList>
            <person name="Shamseldin A."/>
            <person name="Moawad H."/>
            <person name="Abd El-Rahim W.M."/>
            <person name="Sadowsky M.J."/>
        </authorList>
    </citation>
    <scope>NUCLEOTIDE SEQUENCE [LARGE SCALE GENOMIC DNA]</scope>
    <source>
        <strain evidence="11 12">WF1</strain>
    </source>
</reference>
<dbReference type="STRING" id="1420851.AU255_09990"/>
<protein>
    <recommendedName>
        <fullName evidence="3">tRNA threonylcarbamoyladenosine biosynthesis protein TsaE</fullName>
    </recommendedName>
    <alternativeName>
        <fullName evidence="10">t(6)A37 threonylcarbamoyladenosine biosynthesis protein TsaE</fullName>
    </alternativeName>
</protein>
<evidence type="ECO:0000256" key="9">
    <source>
        <dbReference type="ARBA" id="ARBA00022842"/>
    </source>
</evidence>
<evidence type="ECO:0000256" key="4">
    <source>
        <dbReference type="ARBA" id="ARBA00022490"/>
    </source>
</evidence>
<evidence type="ECO:0000256" key="5">
    <source>
        <dbReference type="ARBA" id="ARBA00022694"/>
    </source>
</evidence>
<dbReference type="Pfam" id="PF02367">
    <property type="entry name" value="TsaE"/>
    <property type="match status" value="1"/>
</dbReference>
<dbReference type="GO" id="GO:0046872">
    <property type="term" value="F:metal ion binding"/>
    <property type="evidence" value="ECO:0007669"/>
    <property type="project" value="UniProtKB-KW"/>
</dbReference>
<dbReference type="GO" id="GO:0005737">
    <property type="term" value="C:cytoplasm"/>
    <property type="evidence" value="ECO:0007669"/>
    <property type="project" value="UniProtKB-SubCell"/>
</dbReference>
<dbReference type="Proteomes" id="UP000191980">
    <property type="component" value="Unassembled WGS sequence"/>
</dbReference>
<dbReference type="GO" id="GO:0002949">
    <property type="term" value="P:tRNA threonylcarbamoyladenosine modification"/>
    <property type="evidence" value="ECO:0007669"/>
    <property type="project" value="InterPro"/>
</dbReference>
<dbReference type="GO" id="GO:0005524">
    <property type="term" value="F:ATP binding"/>
    <property type="evidence" value="ECO:0007669"/>
    <property type="project" value="UniProtKB-KW"/>
</dbReference>
<evidence type="ECO:0000313" key="11">
    <source>
        <dbReference type="EMBL" id="OQK18146.1"/>
    </source>
</evidence>
<evidence type="ECO:0000313" key="12">
    <source>
        <dbReference type="Proteomes" id="UP000191980"/>
    </source>
</evidence>
<dbReference type="AlphaFoldDB" id="A0A1V8M9F2"/>
<keyword evidence="8" id="KW-0067">ATP-binding</keyword>
<keyword evidence="12" id="KW-1185">Reference proteome</keyword>
<dbReference type="RefSeq" id="WP_080522751.1">
    <property type="nucleotide sequence ID" value="NZ_LPUF01000001.1"/>
</dbReference>
<keyword evidence="4" id="KW-0963">Cytoplasm</keyword>
<dbReference type="SUPFAM" id="SSF52540">
    <property type="entry name" value="P-loop containing nucleoside triphosphate hydrolases"/>
    <property type="match status" value="1"/>
</dbReference>
<evidence type="ECO:0000256" key="8">
    <source>
        <dbReference type="ARBA" id="ARBA00022840"/>
    </source>
</evidence>
<proteinExistence type="inferred from homology"/>
<evidence type="ECO:0000256" key="10">
    <source>
        <dbReference type="ARBA" id="ARBA00032441"/>
    </source>
</evidence>
<dbReference type="InterPro" id="IPR027417">
    <property type="entry name" value="P-loop_NTPase"/>
</dbReference>
<accession>A0A1V8M9F2</accession>
<comment type="caution">
    <text evidence="11">The sequence shown here is derived from an EMBL/GenBank/DDBJ whole genome shotgun (WGS) entry which is preliminary data.</text>
</comment>
<dbReference type="EMBL" id="LPUF01000001">
    <property type="protein sequence ID" value="OQK18146.1"/>
    <property type="molecule type" value="Genomic_DNA"/>
</dbReference>
<evidence type="ECO:0000256" key="1">
    <source>
        <dbReference type="ARBA" id="ARBA00004496"/>
    </source>
</evidence>
<evidence type="ECO:0000256" key="2">
    <source>
        <dbReference type="ARBA" id="ARBA00007599"/>
    </source>
</evidence>
<comment type="similarity">
    <text evidence="2">Belongs to the TsaE family.</text>
</comment>
<gene>
    <name evidence="11" type="ORF">AU255_09990</name>
</gene>
<dbReference type="Gene3D" id="3.40.50.300">
    <property type="entry name" value="P-loop containing nucleotide triphosphate hydrolases"/>
    <property type="match status" value="1"/>
</dbReference>